<keyword evidence="4" id="KW-0732">Signal</keyword>
<dbReference type="InterPro" id="IPR002083">
    <property type="entry name" value="MATH/TRAF_dom"/>
</dbReference>
<dbReference type="GO" id="GO:0016567">
    <property type="term" value="P:protein ubiquitination"/>
    <property type="evidence" value="ECO:0007669"/>
    <property type="project" value="InterPro"/>
</dbReference>
<dbReference type="Gene3D" id="1.25.40.420">
    <property type="match status" value="1"/>
</dbReference>
<dbReference type="STRING" id="574566.I0YXE9"/>
<reference evidence="6 7" key="1">
    <citation type="journal article" date="2012" name="Genome Biol.">
        <title>The genome of the polar eukaryotic microalga coccomyxa subellipsoidea reveals traits of cold adaptation.</title>
        <authorList>
            <person name="Blanc G."/>
            <person name="Agarkova I."/>
            <person name="Grimwood J."/>
            <person name="Kuo A."/>
            <person name="Brueggeman A."/>
            <person name="Dunigan D."/>
            <person name="Gurnon J."/>
            <person name="Ladunga I."/>
            <person name="Lindquist E."/>
            <person name="Lucas S."/>
            <person name="Pangilinan J."/>
            <person name="Proschold T."/>
            <person name="Salamov A."/>
            <person name="Schmutz J."/>
            <person name="Weeks D."/>
            <person name="Yamada T."/>
            <person name="Claverie J.M."/>
            <person name="Grigoriev I."/>
            <person name="Van Etten J."/>
            <person name="Lomsadze A."/>
            <person name="Borodovsky M."/>
        </authorList>
    </citation>
    <scope>NUCLEOTIDE SEQUENCE [LARGE SCALE GENOMIC DNA]</scope>
    <source>
        <strain evidence="6 7">C-169</strain>
    </source>
</reference>
<dbReference type="GeneID" id="17041056"/>
<dbReference type="Proteomes" id="UP000007264">
    <property type="component" value="Unassembled WGS sequence"/>
</dbReference>
<dbReference type="PANTHER" id="PTHR26379:SF187">
    <property type="entry name" value="OS07G0655300 PROTEIN"/>
    <property type="match status" value="1"/>
</dbReference>
<dbReference type="CDD" id="cd18280">
    <property type="entry name" value="BTB_POZ_BPM_plant"/>
    <property type="match status" value="1"/>
</dbReference>
<dbReference type="SUPFAM" id="SSF54695">
    <property type="entry name" value="POZ domain"/>
    <property type="match status" value="1"/>
</dbReference>
<proteinExistence type="inferred from homology"/>
<dbReference type="InterPro" id="IPR056423">
    <property type="entry name" value="BACK_BPM_SPOP"/>
</dbReference>
<gene>
    <name evidence="6" type="ORF">COCSUDRAFT_15673</name>
</gene>
<evidence type="ECO:0000256" key="3">
    <source>
        <dbReference type="ARBA" id="ARBA00010846"/>
    </source>
</evidence>
<sequence>MPYLLCGSLLLVLATGEHEHTIIGYSLVKGIGDGEPIASERFTVGGHEWVLLFYPDGKRSSSTEGESDSPQGVVNTSDGRVVRAFHRFTLVDQSGGGRDLMKGRSRAQGAVKISCARQDPNARNCHGYRKFVKRSVLENLNNGYLVNDTIVIRYTIELVVSTGGALTRQPGPNVPKLPLIQLSGMEITDTSSLLVFAPADDITDDITCQVDDEELTAHRIILMARSPVFHALLNSEMREGVEGVVTIEDVRGPVFRALLHFVYTDTLPEELEGANLDVAMAQHLLVAADRFQLSRLRQICERRLCETVEVETVATTLSLAEQNHAEELKRVCLEFVSRNLQAVMVSEGYQHMVSSCPQLQVRACLPITQAFCANA</sequence>
<evidence type="ECO:0000313" key="6">
    <source>
        <dbReference type="EMBL" id="EIE23068.1"/>
    </source>
</evidence>
<organism evidence="6 7">
    <name type="scientific">Coccomyxa subellipsoidea (strain C-169)</name>
    <name type="common">Green microalga</name>
    <dbReference type="NCBI Taxonomy" id="574566"/>
    <lineage>
        <taxon>Eukaryota</taxon>
        <taxon>Viridiplantae</taxon>
        <taxon>Chlorophyta</taxon>
        <taxon>core chlorophytes</taxon>
        <taxon>Trebouxiophyceae</taxon>
        <taxon>Trebouxiophyceae incertae sedis</taxon>
        <taxon>Coccomyxaceae</taxon>
        <taxon>Coccomyxa</taxon>
        <taxon>Coccomyxa subellipsoidea</taxon>
    </lineage>
</organism>
<feature type="domain" description="BTB" evidence="5">
    <location>
        <begin position="204"/>
        <end position="308"/>
    </location>
</feature>
<evidence type="ECO:0000256" key="1">
    <source>
        <dbReference type="ARBA" id="ARBA00002668"/>
    </source>
</evidence>
<dbReference type="RefSeq" id="XP_005647612.1">
    <property type="nucleotide sequence ID" value="XM_005647555.1"/>
</dbReference>
<comment type="caution">
    <text evidence="6">The sequence shown here is derived from an EMBL/GenBank/DDBJ whole genome shotgun (WGS) entry which is preliminary data.</text>
</comment>
<accession>I0YXE9</accession>
<dbReference type="Pfam" id="PF22486">
    <property type="entry name" value="MATH_2"/>
    <property type="match status" value="1"/>
</dbReference>
<dbReference type="InterPro" id="IPR008974">
    <property type="entry name" value="TRAF-like"/>
</dbReference>
<dbReference type="EMBL" id="AGSI01000008">
    <property type="protein sequence ID" value="EIE23068.1"/>
    <property type="molecule type" value="Genomic_DNA"/>
</dbReference>
<feature type="signal peptide" evidence="4">
    <location>
        <begin position="1"/>
        <end position="16"/>
    </location>
</feature>
<evidence type="ECO:0000256" key="2">
    <source>
        <dbReference type="ARBA" id="ARBA00004906"/>
    </source>
</evidence>
<dbReference type="InterPro" id="IPR045005">
    <property type="entry name" value="BPM1-6"/>
</dbReference>
<dbReference type="Pfam" id="PF00651">
    <property type="entry name" value="BTB"/>
    <property type="match status" value="1"/>
</dbReference>
<dbReference type="InterPro" id="IPR011333">
    <property type="entry name" value="SKP1/BTB/POZ_sf"/>
</dbReference>
<dbReference type="CDD" id="cd14736">
    <property type="entry name" value="BACK_AtBPM-like"/>
    <property type="match status" value="1"/>
</dbReference>
<dbReference type="SUPFAM" id="SSF49599">
    <property type="entry name" value="TRAF domain-like"/>
    <property type="match status" value="1"/>
</dbReference>
<comment type="similarity">
    <text evidence="3">Belongs to the Tdpoz family.</text>
</comment>
<dbReference type="SMART" id="SM00225">
    <property type="entry name" value="BTB"/>
    <property type="match status" value="1"/>
</dbReference>
<keyword evidence="7" id="KW-1185">Reference proteome</keyword>
<dbReference type="eggNOG" id="KOG1987">
    <property type="taxonomic scope" value="Eukaryota"/>
</dbReference>
<name>I0YXE9_COCSC</name>
<protein>
    <submittedName>
        <fullName evidence="6">POZ domain-containing protein</fullName>
    </submittedName>
</protein>
<evidence type="ECO:0000259" key="5">
    <source>
        <dbReference type="SMART" id="SM00225"/>
    </source>
</evidence>
<dbReference type="Pfam" id="PF24570">
    <property type="entry name" value="BACK_BPM_SPOP"/>
    <property type="match status" value="1"/>
</dbReference>
<dbReference type="Gene3D" id="3.30.710.10">
    <property type="entry name" value="Potassium Channel Kv1.1, Chain A"/>
    <property type="match status" value="1"/>
</dbReference>
<dbReference type="CDD" id="cd00121">
    <property type="entry name" value="MATH"/>
    <property type="match status" value="1"/>
</dbReference>
<dbReference type="InterPro" id="IPR034090">
    <property type="entry name" value="BPM_C"/>
</dbReference>
<dbReference type="GO" id="GO:0071472">
    <property type="term" value="P:cellular response to salt stress"/>
    <property type="evidence" value="ECO:0007669"/>
    <property type="project" value="UniProtKB-ARBA"/>
</dbReference>
<dbReference type="AlphaFoldDB" id="I0YXE9"/>
<feature type="chain" id="PRO_5003636761" evidence="4">
    <location>
        <begin position="17"/>
        <end position="375"/>
    </location>
</feature>
<comment type="function">
    <text evidence="1">May act as a substrate-specific adapter of an E3 ubiquitin-protein ligase complex (CUL3-RBX1-BTB) which mediates the ubiquitination and subsequent proteasomal degradation of target proteins.</text>
</comment>
<comment type="pathway">
    <text evidence="2">Protein modification; protein ubiquitination.</text>
</comment>
<dbReference type="PANTHER" id="PTHR26379">
    <property type="entry name" value="BTB/POZ AND MATH DOMAIN-CONTAINING PROTEIN 1"/>
    <property type="match status" value="1"/>
</dbReference>
<evidence type="ECO:0000313" key="7">
    <source>
        <dbReference type="Proteomes" id="UP000007264"/>
    </source>
</evidence>
<evidence type="ECO:0000256" key="4">
    <source>
        <dbReference type="SAM" id="SignalP"/>
    </source>
</evidence>
<dbReference type="OrthoDB" id="6359816at2759"/>
<dbReference type="InterPro" id="IPR000210">
    <property type="entry name" value="BTB/POZ_dom"/>
</dbReference>
<dbReference type="KEGG" id="csl:COCSUDRAFT_15673"/>
<dbReference type="Gene3D" id="2.60.210.10">
    <property type="entry name" value="Apoptosis, Tumor Necrosis Factor Receptor Associated Protein 2, Chain A"/>
    <property type="match status" value="1"/>
</dbReference>